<sequence length="50" mass="5714">ELAEEYEQVKSIVNTLESFKVDKPVDFPNPLPEESPRDPDVWPPPTPAEH</sequence>
<evidence type="ECO:0000256" key="1">
    <source>
        <dbReference type="SAM" id="MobiDB-lite"/>
    </source>
</evidence>
<name>A0ABD0Q9H0_CIRMR</name>
<dbReference type="AlphaFoldDB" id="A0ABD0Q9H0"/>
<reference evidence="2 3" key="1">
    <citation type="submission" date="2024-05" db="EMBL/GenBank/DDBJ databases">
        <title>Genome sequencing and assembly of Indian major carp, Cirrhinus mrigala (Hamilton, 1822).</title>
        <authorList>
            <person name="Mohindra V."/>
            <person name="Chowdhury L.M."/>
            <person name="Lal K."/>
            <person name="Jena J.K."/>
        </authorList>
    </citation>
    <scope>NUCLEOTIDE SEQUENCE [LARGE SCALE GENOMIC DNA]</scope>
    <source>
        <strain evidence="2">CM1030</strain>
        <tissue evidence="2">Blood</tissue>
    </source>
</reference>
<organism evidence="2 3">
    <name type="scientific">Cirrhinus mrigala</name>
    <name type="common">Mrigala</name>
    <dbReference type="NCBI Taxonomy" id="683832"/>
    <lineage>
        <taxon>Eukaryota</taxon>
        <taxon>Metazoa</taxon>
        <taxon>Chordata</taxon>
        <taxon>Craniata</taxon>
        <taxon>Vertebrata</taxon>
        <taxon>Euteleostomi</taxon>
        <taxon>Actinopterygii</taxon>
        <taxon>Neopterygii</taxon>
        <taxon>Teleostei</taxon>
        <taxon>Ostariophysi</taxon>
        <taxon>Cypriniformes</taxon>
        <taxon>Cyprinidae</taxon>
        <taxon>Labeoninae</taxon>
        <taxon>Labeonini</taxon>
        <taxon>Cirrhinus</taxon>
    </lineage>
</organism>
<dbReference type="Proteomes" id="UP001529510">
    <property type="component" value="Unassembled WGS sequence"/>
</dbReference>
<feature type="compositionally biased region" description="Pro residues" evidence="1">
    <location>
        <begin position="41"/>
        <end position="50"/>
    </location>
</feature>
<gene>
    <name evidence="2" type="ORF">M9458_022274</name>
</gene>
<evidence type="ECO:0000313" key="3">
    <source>
        <dbReference type="Proteomes" id="UP001529510"/>
    </source>
</evidence>
<proteinExistence type="predicted"/>
<feature type="non-terminal residue" evidence="2">
    <location>
        <position position="50"/>
    </location>
</feature>
<dbReference type="EMBL" id="JAMKFB020000010">
    <property type="protein sequence ID" value="KAL0182899.1"/>
    <property type="molecule type" value="Genomic_DNA"/>
</dbReference>
<evidence type="ECO:0000313" key="2">
    <source>
        <dbReference type="EMBL" id="KAL0182899.1"/>
    </source>
</evidence>
<feature type="non-terminal residue" evidence="2">
    <location>
        <position position="1"/>
    </location>
</feature>
<comment type="caution">
    <text evidence="2">The sequence shown here is derived from an EMBL/GenBank/DDBJ whole genome shotgun (WGS) entry which is preliminary data.</text>
</comment>
<protein>
    <submittedName>
        <fullName evidence="2">Uncharacterized protein</fullName>
    </submittedName>
</protein>
<keyword evidence="3" id="KW-1185">Reference proteome</keyword>
<accession>A0ABD0Q9H0</accession>
<feature type="region of interest" description="Disordered" evidence="1">
    <location>
        <begin position="22"/>
        <end position="50"/>
    </location>
</feature>